<proteinExistence type="predicted"/>
<reference evidence="1 2" key="1">
    <citation type="submission" date="2021-04" db="EMBL/GenBank/DDBJ databases">
        <title>Paenibacillus sp. DLE-14 whole genome sequence.</title>
        <authorList>
            <person name="Ham Y.J."/>
        </authorList>
    </citation>
    <scope>NUCLEOTIDE SEQUENCE [LARGE SCALE GENOMIC DNA]</scope>
    <source>
        <strain evidence="1 2">DLE-14</strain>
    </source>
</reference>
<comment type="caution">
    <text evidence="1">The sequence shown here is derived from an EMBL/GenBank/DDBJ whole genome shotgun (WGS) entry which is preliminary data.</text>
</comment>
<organism evidence="1 2">
    <name type="scientific">Paenibacillus lignilyticus</name>
    <dbReference type="NCBI Taxonomy" id="1172615"/>
    <lineage>
        <taxon>Bacteria</taxon>
        <taxon>Bacillati</taxon>
        <taxon>Bacillota</taxon>
        <taxon>Bacilli</taxon>
        <taxon>Bacillales</taxon>
        <taxon>Paenibacillaceae</taxon>
        <taxon>Paenibacillus</taxon>
    </lineage>
</organism>
<dbReference type="EMBL" id="JAGKSP010000002">
    <property type="protein sequence ID" value="MBP3962814.1"/>
    <property type="molecule type" value="Genomic_DNA"/>
</dbReference>
<dbReference type="Proteomes" id="UP000673394">
    <property type="component" value="Unassembled WGS sequence"/>
</dbReference>
<sequence>MAACIEIERTSQWVNLIRDYVILLNDVQVGTVKDGGKVQFGIEPGEYELRLTIDWCGSNRLYFTIADGEKLRFLSSCQIRGIDYFHPFMMLYYVLYKKDQYLYVSQVQEPAPEPALPRQNEKIEIYIAGQRYEP</sequence>
<name>A0ABS5C9Y5_9BACL</name>
<protein>
    <submittedName>
        <fullName evidence="1">Uncharacterized protein</fullName>
    </submittedName>
</protein>
<evidence type="ECO:0000313" key="2">
    <source>
        <dbReference type="Proteomes" id="UP000673394"/>
    </source>
</evidence>
<dbReference type="RefSeq" id="WP_210657278.1">
    <property type="nucleotide sequence ID" value="NZ_JAGKSP010000002.1"/>
</dbReference>
<accession>A0ABS5C9Y5</accession>
<keyword evidence="2" id="KW-1185">Reference proteome</keyword>
<evidence type="ECO:0000313" key="1">
    <source>
        <dbReference type="EMBL" id="MBP3962814.1"/>
    </source>
</evidence>
<gene>
    <name evidence="1" type="ORF">I8J30_08875</name>
</gene>